<evidence type="ECO:0000313" key="2">
    <source>
        <dbReference type="Proteomes" id="UP000050783"/>
    </source>
</evidence>
<dbReference type="AlphaFoldDB" id="A0A0P1E9L3"/>
<protein>
    <submittedName>
        <fullName evidence="1">Uncharacterized protein</fullName>
    </submittedName>
</protein>
<dbReference type="RefSeq" id="WP_158506884.1">
    <property type="nucleotide sequence ID" value="NZ_CYPU01000006.1"/>
</dbReference>
<name>A0A0P1E9L3_9RHOB</name>
<organism evidence="1 2">
    <name type="scientific">Ruegeria atlantica</name>
    <dbReference type="NCBI Taxonomy" id="81569"/>
    <lineage>
        <taxon>Bacteria</taxon>
        <taxon>Pseudomonadati</taxon>
        <taxon>Pseudomonadota</taxon>
        <taxon>Alphaproteobacteria</taxon>
        <taxon>Rhodobacterales</taxon>
        <taxon>Roseobacteraceae</taxon>
        <taxon>Ruegeria</taxon>
    </lineage>
</organism>
<accession>A0A0P1E9L3</accession>
<dbReference type="GeneID" id="55496055"/>
<gene>
    <name evidence="1" type="ORF">RUA4292_00115</name>
</gene>
<evidence type="ECO:0000313" key="1">
    <source>
        <dbReference type="EMBL" id="CUH45952.1"/>
    </source>
</evidence>
<reference evidence="1 2" key="1">
    <citation type="submission" date="2015-09" db="EMBL/GenBank/DDBJ databases">
        <authorList>
            <consortium name="Swine Surveillance"/>
        </authorList>
    </citation>
    <scope>NUCLEOTIDE SEQUENCE [LARGE SCALE GENOMIC DNA]</scope>
    <source>
        <strain evidence="1 2">CECT 4292</strain>
    </source>
</reference>
<dbReference type="Proteomes" id="UP000050783">
    <property type="component" value="Unassembled WGS sequence"/>
</dbReference>
<dbReference type="EMBL" id="CYPU01000006">
    <property type="protein sequence ID" value="CUH45952.1"/>
    <property type="molecule type" value="Genomic_DNA"/>
</dbReference>
<sequence>MTPSPHRMNTELYQLMKTIRHYAEVIGDDYLKDLVDTGSDSLLDLQTHLSDLPDLPL</sequence>
<proteinExistence type="predicted"/>